<feature type="transmembrane region" description="Helical" evidence="7">
    <location>
        <begin position="127"/>
        <end position="146"/>
    </location>
</feature>
<dbReference type="AlphaFoldDB" id="A0A3N9UQI6"/>
<evidence type="ECO:0000313" key="11">
    <source>
        <dbReference type="Proteomes" id="UP000274033"/>
    </source>
</evidence>
<dbReference type="PANTHER" id="PTHR42829">
    <property type="entry name" value="NADH-UBIQUINONE OXIDOREDUCTASE CHAIN 5"/>
    <property type="match status" value="1"/>
</dbReference>
<evidence type="ECO:0000256" key="5">
    <source>
        <dbReference type="ARBA" id="ARBA00022989"/>
    </source>
</evidence>
<feature type="transmembrane region" description="Helical" evidence="7">
    <location>
        <begin position="267"/>
        <end position="287"/>
    </location>
</feature>
<feature type="transmembrane region" description="Helical" evidence="7">
    <location>
        <begin position="158"/>
        <end position="178"/>
    </location>
</feature>
<dbReference type="OrthoDB" id="9807568at2"/>
<keyword evidence="2 7" id="KW-0813">Transport</keyword>
<feature type="transmembrane region" description="Helical" evidence="7">
    <location>
        <begin position="239"/>
        <end position="260"/>
    </location>
</feature>
<dbReference type="HAMAP" id="MF_00862">
    <property type="entry name" value="DabB"/>
    <property type="match status" value="1"/>
</dbReference>
<dbReference type="EMBL" id="RRCT01000011">
    <property type="protein sequence ID" value="RQW74166.1"/>
    <property type="molecule type" value="Genomic_DNA"/>
</dbReference>
<evidence type="ECO:0000256" key="6">
    <source>
        <dbReference type="ARBA" id="ARBA00023136"/>
    </source>
</evidence>
<feature type="transmembrane region" description="Helical" evidence="7">
    <location>
        <begin position="42"/>
        <end position="60"/>
    </location>
</feature>
<accession>A0A3N9UQI6</accession>
<proteinExistence type="inferred from homology"/>
<comment type="subunit">
    <text evidence="7">Forms a complex with DabA.</text>
</comment>
<comment type="caution">
    <text evidence="10">The sequence shown here is derived from an EMBL/GenBank/DDBJ whole genome shotgun (WGS) entry which is preliminary data.</text>
</comment>
<keyword evidence="6 7" id="KW-0472">Membrane</keyword>
<dbReference type="GO" id="GO:0015990">
    <property type="term" value="P:electron transport coupled proton transport"/>
    <property type="evidence" value="ECO:0007669"/>
    <property type="project" value="TreeGrafter"/>
</dbReference>
<reference evidence="10 11" key="1">
    <citation type="journal article" date="2013" name="J. Microbiol.">
        <title>Lysinibacillus chungkukjangi sp. nov., isolated from Chungkukjang, Korean fermented soybean food.</title>
        <authorList>
            <person name="Kim S.J."/>
            <person name="Jang Y.H."/>
            <person name="Hamada M."/>
            <person name="Ahn J.H."/>
            <person name="Weon H.Y."/>
            <person name="Suzuki K."/>
            <person name="Whang K.S."/>
            <person name="Kwon S.W."/>
        </authorList>
    </citation>
    <scope>NUCLEOTIDE SEQUENCE [LARGE SCALE GENOMIC DNA]</scope>
    <source>
        <strain evidence="10 11">MCCC 1A12701</strain>
    </source>
</reference>
<feature type="transmembrane region" description="Helical" evidence="7">
    <location>
        <begin position="350"/>
        <end position="373"/>
    </location>
</feature>
<comment type="similarity">
    <text evidence="7">Belongs to the inorganic carbon transporter (TC 9.A.2) DabB family.</text>
</comment>
<evidence type="ECO:0000256" key="3">
    <source>
        <dbReference type="ARBA" id="ARBA00022475"/>
    </source>
</evidence>
<evidence type="ECO:0000256" key="8">
    <source>
        <dbReference type="RuleBase" id="RU000320"/>
    </source>
</evidence>
<dbReference type="RefSeq" id="WP_124765189.1">
    <property type="nucleotide sequence ID" value="NZ_JAFBDY010000010.1"/>
</dbReference>
<dbReference type="GO" id="GO:0042773">
    <property type="term" value="P:ATP synthesis coupled electron transport"/>
    <property type="evidence" value="ECO:0007669"/>
    <property type="project" value="InterPro"/>
</dbReference>
<keyword evidence="3 7" id="KW-1003">Cell membrane</keyword>
<keyword evidence="10" id="KW-0560">Oxidoreductase</keyword>
<feature type="transmembrane region" description="Helical" evidence="7">
    <location>
        <begin position="299"/>
        <end position="323"/>
    </location>
</feature>
<feature type="transmembrane region" description="Helical" evidence="7">
    <location>
        <begin position="12"/>
        <end position="30"/>
    </location>
</feature>
<evidence type="ECO:0000259" key="9">
    <source>
        <dbReference type="Pfam" id="PF00361"/>
    </source>
</evidence>
<comment type="function">
    <text evidence="7">Part of an energy-coupled inorganic carbon pump.</text>
</comment>
<feature type="transmembrane region" description="Helical" evidence="7">
    <location>
        <begin position="72"/>
        <end position="93"/>
    </location>
</feature>
<dbReference type="GO" id="GO:0003954">
    <property type="term" value="F:NADH dehydrogenase activity"/>
    <property type="evidence" value="ECO:0007669"/>
    <property type="project" value="TreeGrafter"/>
</dbReference>
<dbReference type="Pfam" id="PF00361">
    <property type="entry name" value="Proton_antipo_M"/>
    <property type="match status" value="1"/>
</dbReference>
<feature type="domain" description="NADH:quinone oxidoreductase/Mrp antiporter transmembrane" evidence="9">
    <location>
        <begin position="122"/>
        <end position="404"/>
    </location>
</feature>
<keyword evidence="4 7" id="KW-0812">Transmembrane</keyword>
<feature type="transmembrane region" description="Helical" evidence="7">
    <location>
        <begin position="105"/>
        <end position="121"/>
    </location>
</feature>
<feature type="transmembrane region" description="Helical" evidence="7">
    <location>
        <begin position="379"/>
        <end position="404"/>
    </location>
</feature>
<dbReference type="GO" id="GO:0005886">
    <property type="term" value="C:plasma membrane"/>
    <property type="evidence" value="ECO:0007669"/>
    <property type="project" value="UniProtKB-SubCell"/>
</dbReference>
<evidence type="ECO:0000256" key="1">
    <source>
        <dbReference type="ARBA" id="ARBA00004651"/>
    </source>
</evidence>
<dbReference type="InterPro" id="IPR003945">
    <property type="entry name" value="NU5C-like"/>
</dbReference>
<dbReference type="GO" id="GO:0008137">
    <property type="term" value="F:NADH dehydrogenase (ubiquinone) activity"/>
    <property type="evidence" value="ECO:0007669"/>
    <property type="project" value="InterPro"/>
</dbReference>
<protein>
    <recommendedName>
        <fullName evidence="7">Probable inorganic carbon transporter subunit DabB</fullName>
    </recommendedName>
</protein>
<dbReference type="NCBIfam" id="NF006373">
    <property type="entry name" value="PRK08601.1"/>
    <property type="match status" value="1"/>
</dbReference>
<sequence length="508" mass="55867">MLNVLNVDLYPSLFLIMLAISLLISVIFLHPKVPLSFVRIHVGFMAIPPLVALVALIFHHERIMVGPWYFSSLSWLLAFFVLTIGCIVQRFCVRYLQGDSAYRKYFALLTVTTTAASATWVSNDFRLLLACWGATLLGLTLLIGLKREWVVARNAAKICGRLFAISWGVLLFAIVWIAQATNHWQLSDALTPTSLAQLDSWEKTCINLLLIVAVVIPAAQWPSHRWLLDSVVAPTPISAVMHAGIVNAGGIILTLFAPLFQGSMAQMILLIFSSISVLIGTGIMLVQVDYKRQLVGSTIAQMSFMLIQCALGAYSAAIMHAVLHGMFKATLFLQSGSVIHRHESGFYTKISLSFSTIVTGSIVGVLAGIGFWLSSPGETYQLVSAFIVGWSVSIAWVQLVAFGLGKMGHVVGFGVLVVGAIVYFFIHHLLYGVLHETVQVNMQPPVLAAIVLILILLGAFLIGAWLTHNRLSKYYAIVYLWLVRLGEPKENVIESHPYYLQSQGGKVR</sequence>
<evidence type="ECO:0000256" key="7">
    <source>
        <dbReference type="HAMAP-Rule" id="MF_00862"/>
    </source>
</evidence>
<keyword evidence="5 7" id="KW-1133">Transmembrane helix</keyword>
<gene>
    <name evidence="7" type="primary">dabB</name>
    <name evidence="10" type="ORF">EBB45_12450</name>
</gene>
<feature type="transmembrane region" description="Helical" evidence="7">
    <location>
        <begin position="411"/>
        <end position="434"/>
    </location>
</feature>
<feature type="transmembrane region" description="Helical" evidence="7">
    <location>
        <begin position="446"/>
        <end position="466"/>
    </location>
</feature>
<dbReference type="PANTHER" id="PTHR42829:SF1">
    <property type="entry name" value="INORGANIC CARBON TRANSPORTER SUBUNIT DABB-RELATED"/>
    <property type="match status" value="1"/>
</dbReference>
<name>A0A3N9UQI6_9BACI</name>
<dbReference type="InterPro" id="IPR046396">
    <property type="entry name" value="Transporter_DabB"/>
</dbReference>
<dbReference type="InterPro" id="IPR001750">
    <property type="entry name" value="ND/Mrp_TM"/>
</dbReference>
<dbReference type="Proteomes" id="UP000274033">
    <property type="component" value="Unassembled WGS sequence"/>
</dbReference>
<comment type="subcellular location">
    <subcellularLocation>
        <location evidence="1 7">Cell membrane</location>
        <topology evidence="1 7">Multi-pass membrane protein</topology>
    </subcellularLocation>
    <subcellularLocation>
        <location evidence="8">Membrane</location>
        <topology evidence="8">Multi-pass membrane protein</topology>
    </subcellularLocation>
</comment>
<evidence type="ECO:0000256" key="2">
    <source>
        <dbReference type="ARBA" id="ARBA00022448"/>
    </source>
</evidence>
<dbReference type="PRINTS" id="PR01434">
    <property type="entry name" value="NADHDHGNASE5"/>
</dbReference>
<organism evidence="10 11">
    <name type="scientific">Lysinibacillus composti</name>
    <dbReference type="NCBI Taxonomy" id="720633"/>
    <lineage>
        <taxon>Bacteria</taxon>
        <taxon>Bacillati</taxon>
        <taxon>Bacillota</taxon>
        <taxon>Bacilli</taxon>
        <taxon>Bacillales</taxon>
        <taxon>Bacillaceae</taxon>
        <taxon>Lysinibacillus</taxon>
    </lineage>
</organism>
<evidence type="ECO:0000256" key="4">
    <source>
        <dbReference type="ARBA" id="ARBA00022692"/>
    </source>
</evidence>
<evidence type="ECO:0000313" key="10">
    <source>
        <dbReference type="EMBL" id="RQW74166.1"/>
    </source>
</evidence>
<keyword evidence="11" id="KW-1185">Reference proteome</keyword>